<dbReference type="AlphaFoldDB" id="A0A0X3VB79"/>
<comment type="caution">
    <text evidence="1">The sequence shown here is derived from an EMBL/GenBank/DDBJ whole genome shotgun (WGS) entry which is preliminary data.</text>
</comment>
<keyword evidence="2" id="KW-1185">Reference proteome</keyword>
<evidence type="ECO:0000313" key="1">
    <source>
        <dbReference type="EMBL" id="KUL42000.1"/>
    </source>
</evidence>
<organism evidence="1 2">
    <name type="scientific">Actinoplanes awajinensis subsp. mycoplanecinus</name>
    <dbReference type="NCBI Taxonomy" id="135947"/>
    <lineage>
        <taxon>Bacteria</taxon>
        <taxon>Bacillati</taxon>
        <taxon>Actinomycetota</taxon>
        <taxon>Actinomycetes</taxon>
        <taxon>Micromonosporales</taxon>
        <taxon>Micromonosporaceae</taxon>
        <taxon>Actinoplanes</taxon>
    </lineage>
</organism>
<name>A0A0X3VB79_9ACTN</name>
<sequence length="78" mass="8034">MICSGRRESVNVRVADHLTLDEAGVPQAEAVPAGQAEPHALAELPVGLFARAGQESEENGALCAVEFYSASGISHASS</sequence>
<accession>A0A0X3VB79</accession>
<protein>
    <submittedName>
        <fullName evidence="1">Uncharacterized protein</fullName>
    </submittedName>
</protein>
<gene>
    <name evidence="1" type="ORF">ADL15_02690</name>
</gene>
<dbReference type="Proteomes" id="UP000053244">
    <property type="component" value="Unassembled WGS sequence"/>
</dbReference>
<dbReference type="EMBL" id="LLZH01000007">
    <property type="protein sequence ID" value="KUL42000.1"/>
    <property type="molecule type" value="Genomic_DNA"/>
</dbReference>
<evidence type="ECO:0000313" key="2">
    <source>
        <dbReference type="Proteomes" id="UP000053244"/>
    </source>
</evidence>
<proteinExistence type="predicted"/>
<reference evidence="1 2" key="1">
    <citation type="submission" date="2015-10" db="EMBL/GenBank/DDBJ databases">
        <authorList>
            <person name="Gilbert D.G."/>
        </authorList>
    </citation>
    <scope>NUCLEOTIDE SEQUENCE [LARGE SCALE GENOMIC DNA]</scope>
    <source>
        <strain evidence="1 2">NRRL B-16712</strain>
    </source>
</reference>